<dbReference type="RefSeq" id="WP_078832725.1">
    <property type="nucleotide sequence ID" value="NZ_FUWH01000014.1"/>
</dbReference>
<dbReference type="Proteomes" id="UP000190888">
    <property type="component" value="Unassembled WGS sequence"/>
</dbReference>
<dbReference type="OrthoDB" id="9775889at2"/>
<feature type="signal peptide" evidence="1">
    <location>
        <begin position="1"/>
        <end position="20"/>
    </location>
</feature>
<keyword evidence="3" id="KW-1185">Reference proteome</keyword>
<sequence>MKRIVFSLLTLGIFSGAATAQNIAEQKAIFLKDSLAVITARVENKIIRGRYMEKNLISQTTTLKNWEGITVGLYEYKETADAPLARVYLADASAGKIAAWVITACVEATGKLEFAHTSLLIFRINEASNGQFPVLGAVVENNTPYIFKDGVTIGPAQNFPNLLDPDSVTEDKITVTKRFGRIISTTREQYNALFPGIDVTDHKWRDAVREEYKKALNSDTNNLIVAWAKANLK</sequence>
<evidence type="ECO:0008006" key="4">
    <source>
        <dbReference type="Google" id="ProtNLM"/>
    </source>
</evidence>
<evidence type="ECO:0000313" key="2">
    <source>
        <dbReference type="EMBL" id="SKA18353.1"/>
    </source>
</evidence>
<accession>A0A1T4RQX7</accession>
<dbReference type="AlphaFoldDB" id="A0A1T4RQX7"/>
<organism evidence="2 3">
    <name type="scientific">Sediminibacterium ginsengisoli</name>
    <dbReference type="NCBI Taxonomy" id="413434"/>
    <lineage>
        <taxon>Bacteria</taxon>
        <taxon>Pseudomonadati</taxon>
        <taxon>Bacteroidota</taxon>
        <taxon>Chitinophagia</taxon>
        <taxon>Chitinophagales</taxon>
        <taxon>Chitinophagaceae</taxon>
        <taxon>Sediminibacterium</taxon>
    </lineage>
</organism>
<protein>
    <recommendedName>
        <fullName evidence="4">GLPGLI family protein</fullName>
    </recommendedName>
</protein>
<evidence type="ECO:0000256" key="1">
    <source>
        <dbReference type="SAM" id="SignalP"/>
    </source>
</evidence>
<gene>
    <name evidence="2" type="ORF">SAMN04488132_11413</name>
</gene>
<keyword evidence="1" id="KW-0732">Signal</keyword>
<reference evidence="2 3" key="1">
    <citation type="submission" date="2017-02" db="EMBL/GenBank/DDBJ databases">
        <authorList>
            <person name="Peterson S.W."/>
        </authorList>
    </citation>
    <scope>NUCLEOTIDE SEQUENCE [LARGE SCALE GENOMIC DNA]</scope>
    <source>
        <strain evidence="2 3">DSM 22335</strain>
    </source>
</reference>
<evidence type="ECO:0000313" key="3">
    <source>
        <dbReference type="Proteomes" id="UP000190888"/>
    </source>
</evidence>
<feature type="chain" id="PRO_5013114935" description="GLPGLI family protein" evidence="1">
    <location>
        <begin position="21"/>
        <end position="233"/>
    </location>
</feature>
<dbReference type="EMBL" id="FUWH01000014">
    <property type="protein sequence ID" value="SKA18353.1"/>
    <property type="molecule type" value="Genomic_DNA"/>
</dbReference>
<proteinExistence type="predicted"/>
<name>A0A1T4RQX7_9BACT</name>
<dbReference type="STRING" id="413434.SAMN04488132_11413"/>